<feature type="non-terminal residue" evidence="2">
    <location>
        <position position="1"/>
    </location>
</feature>
<sequence>LKTRAEGGAWRIIYTFGYCLQGTAKWMIVLVAAIANILSIFVALWTLITACDLIIVFIRTLRLMKVQIVDETHQGQF</sequence>
<protein>
    <submittedName>
        <fullName evidence="2">Uncharacterized protein</fullName>
    </submittedName>
</protein>
<dbReference type="EMBL" id="BARU01037168">
    <property type="protein sequence ID" value="GAH85239.1"/>
    <property type="molecule type" value="Genomic_DNA"/>
</dbReference>
<reference evidence="2" key="1">
    <citation type="journal article" date="2014" name="Front. Microbiol.">
        <title>High frequency of phylogenetically diverse reductive dehalogenase-homologous genes in deep subseafloor sedimentary metagenomes.</title>
        <authorList>
            <person name="Kawai M."/>
            <person name="Futagami T."/>
            <person name="Toyoda A."/>
            <person name="Takaki Y."/>
            <person name="Nishi S."/>
            <person name="Hori S."/>
            <person name="Arai W."/>
            <person name="Tsubouchi T."/>
            <person name="Morono Y."/>
            <person name="Uchiyama I."/>
            <person name="Ito T."/>
            <person name="Fujiyama A."/>
            <person name="Inagaki F."/>
            <person name="Takami H."/>
        </authorList>
    </citation>
    <scope>NUCLEOTIDE SEQUENCE</scope>
    <source>
        <strain evidence="2">Expedition CK06-06</strain>
    </source>
</reference>
<gene>
    <name evidence="2" type="ORF">S03H2_57953</name>
</gene>
<organism evidence="2">
    <name type="scientific">marine sediment metagenome</name>
    <dbReference type="NCBI Taxonomy" id="412755"/>
    <lineage>
        <taxon>unclassified sequences</taxon>
        <taxon>metagenomes</taxon>
        <taxon>ecological metagenomes</taxon>
    </lineage>
</organism>
<dbReference type="AlphaFoldDB" id="X1K4N4"/>
<feature type="transmembrane region" description="Helical" evidence="1">
    <location>
        <begin position="12"/>
        <end position="34"/>
    </location>
</feature>
<evidence type="ECO:0000313" key="2">
    <source>
        <dbReference type="EMBL" id="GAH85239.1"/>
    </source>
</evidence>
<comment type="caution">
    <text evidence="2">The sequence shown here is derived from an EMBL/GenBank/DDBJ whole genome shotgun (WGS) entry which is preliminary data.</text>
</comment>
<name>X1K4N4_9ZZZZ</name>
<keyword evidence="1" id="KW-1133">Transmembrane helix</keyword>
<keyword evidence="1" id="KW-0472">Membrane</keyword>
<evidence type="ECO:0000256" key="1">
    <source>
        <dbReference type="SAM" id="Phobius"/>
    </source>
</evidence>
<feature type="transmembrane region" description="Helical" evidence="1">
    <location>
        <begin position="40"/>
        <end position="58"/>
    </location>
</feature>
<accession>X1K4N4</accession>
<keyword evidence="1" id="KW-0812">Transmembrane</keyword>
<proteinExistence type="predicted"/>